<dbReference type="Pfam" id="PF02801">
    <property type="entry name" value="Ketoacyl-synt_C"/>
    <property type="match status" value="1"/>
</dbReference>
<dbReference type="GO" id="GO:0016491">
    <property type="term" value="F:oxidoreductase activity"/>
    <property type="evidence" value="ECO:0007669"/>
    <property type="project" value="UniProtKB-KW"/>
</dbReference>
<dbReference type="GO" id="GO:0016787">
    <property type="term" value="F:hydrolase activity"/>
    <property type="evidence" value="ECO:0007669"/>
    <property type="project" value="UniProtKB-KW"/>
</dbReference>
<dbReference type="SMART" id="SM00825">
    <property type="entry name" value="PKS_KS"/>
    <property type="match status" value="1"/>
</dbReference>
<dbReference type="GO" id="GO:0004312">
    <property type="term" value="F:fatty acid synthase activity"/>
    <property type="evidence" value="ECO:0007669"/>
    <property type="project" value="UniProtKB-EC"/>
</dbReference>
<gene>
    <name evidence="16" type="ORF">AFUS01_LOCUS29509</name>
</gene>
<sequence length="254" mass="27282">MEVTHEAIIDAGQNPKELYGSRTGVFVCGTFSEPFDIWARTGEEPNVHLMPAAYPCMLANRISYAFNFQGPSVMVETGCSSSFVALNDAILALRSGQCDAAIVGGGNINLSPLISQAMSKYNMLSVTGKCRTFDADGQGYVRSEAVVALYICRKDIAKRSYASIVGVRTNSDGYKTEGASYPSKIMQQKLLTELYTEANVNPLDVNYIEAHGTGTKAGDPEEVHALAEVFCKGRNGPLLVGSVKTNMGHAECIS</sequence>
<keyword evidence="17" id="KW-1185">Reference proteome</keyword>
<dbReference type="PROSITE" id="PS00606">
    <property type="entry name" value="KS3_1"/>
    <property type="match status" value="1"/>
</dbReference>
<dbReference type="OrthoDB" id="329835at2759"/>
<dbReference type="EC" id="2.3.1.85" evidence="1"/>
<dbReference type="InterPro" id="IPR014031">
    <property type="entry name" value="Ketoacyl_synth_C"/>
</dbReference>
<dbReference type="InterPro" id="IPR018201">
    <property type="entry name" value="Ketoacyl_synth_AS"/>
</dbReference>
<evidence type="ECO:0000256" key="12">
    <source>
        <dbReference type="ARBA" id="ARBA00023160"/>
    </source>
</evidence>
<evidence type="ECO:0000313" key="16">
    <source>
        <dbReference type="EMBL" id="CAG7819038.1"/>
    </source>
</evidence>
<comment type="catalytic activity">
    <reaction evidence="14">
        <text>acetyl-CoA + n malonyl-CoA + 2n NADPH + 2n H(+) = a long-chain fatty acid + (n+1) CoA + n CO2 + 2n NADP(+).</text>
        <dbReference type="EC" id="2.3.1.85"/>
    </reaction>
</comment>
<evidence type="ECO:0000256" key="8">
    <source>
        <dbReference type="ARBA" id="ARBA00022857"/>
    </source>
</evidence>
<evidence type="ECO:0000256" key="5">
    <source>
        <dbReference type="ARBA" id="ARBA00022679"/>
    </source>
</evidence>
<dbReference type="InterPro" id="IPR050091">
    <property type="entry name" value="PKS_NRPS_Biosynth_Enz"/>
</dbReference>
<dbReference type="InterPro" id="IPR020841">
    <property type="entry name" value="PKS_Beta-ketoAc_synthase_dom"/>
</dbReference>
<evidence type="ECO:0000256" key="7">
    <source>
        <dbReference type="ARBA" id="ARBA00022832"/>
    </source>
</evidence>
<proteinExistence type="predicted"/>
<reference evidence="16" key="1">
    <citation type="submission" date="2021-06" db="EMBL/GenBank/DDBJ databases">
        <authorList>
            <person name="Hodson N. C."/>
            <person name="Mongue J. A."/>
            <person name="Jaron S. K."/>
        </authorList>
    </citation>
    <scope>NUCLEOTIDE SEQUENCE</scope>
</reference>
<keyword evidence="7" id="KW-0276">Fatty acid metabolism</keyword>
<keyword evidence="12" id="KW-0275">Fatty acid biosynthesis</keyword>
<evidence type="ECO:0000256" key="6">
    <source>
        <dbReference type="ARBA" id="ARBA00022801"/>
    </source>
</evidence>
<keyword evidence="11" id="KW-0443">Lipid metabolism</keyword>
<evidence type="ECO:0000256" key="14">
    <source>
        <dbReference type="ARBA" id="ARBA00044883"/>
    </source>
</evidence>
<dbReference type="AlphaFoldDB" id="A0A8J2KL54"/>
<dbReference type="PANTHER" id="PTHR43775">
    <property type="entry name" value="FATTY ACID SYNTHASE"/>
    <property type="match status" value="1"/>
</dbReference>
<feature type="non-terminal residue" evidence="16">
    <location>
        <position position="254"/>
    </location>
</feature>
<keyword evidence="5" id="KW-0808">Transferase</keyword>
<evidence type="ECO:0000256" key="4">
    <source>
        <dbReference type="ARBA" id="ARBA00022516"/>
    </source>
</evidence>
<feature type="domain" description="Ketosynthase family 3 (KS3)" evidence="15">
    <location>
        <begin position="1"/>
        <end position="254"/>
    </location>
</feature>
<dbReference type="GO" id="GO:0004315">
    <property type="term" value="F:3-oxoacyl-[acyl-carrier-protein] synthase activity"/>
    <property type="evidence" value="ECO:0007669"/>
    <property type="project" value="InterPro"/>
</dbReference>
<keyword evidence="8" id="KW-0521">NADP</keyword>
<accession>A0A8J2KL54</accession>
<dbReference type="GO" id="GO:0006633">
    <property type="term" value="P:fatty acid biosynthetic process"/>
    <property type="evidence" value="ECO:0007669"/>
    <property type="project" value="UniProtKB-KW"/>
</dbReference>
<evidence type="ECO:0000256" key="11">
    <source>
        <dbReference type="ARBA" id="ARBA00023098"/>
    </source>
</evidence>
<protein>
    <recommendedName>
        <fullName evidence="2">Fatty acid synthase</fullName>
        <ecNumber evidence="1">2.3.1.85</ecNumber>
    </recommendedName>
</protein>
<dbReference type="Pfam" id="PF00109">
    <property type="entry name" value="ketoacyl-synt"/>
    <property type="match status" value="1"/>
</dbReference>
<evidence type="ECO:0000256" key="2">
    <source>
        <dbReference type="ARBA" id="ARBA00018769"/>
    </source>
</evidence>
<organism evidence="16 17">
    <name type="scientific">Allacma fusca</name>
    <dbReference type="NCBI Taxonomy" id="39272"/>
    <lineage>
        <taxon>Eukaryota</taxon>
        <taxon>Metazoa</taxon>
        <taxon>Ecdysozoa</taxon>
        <taxon>Arthropoda</taxon>
        <taxon>Hexapoda</taxon>
        <taxon>Collembola</taxon>
        <taxon>Symphypleona</taxon>
        <taxon>Sminthuridae</taxon>
        <taxon>Allacma</taxon>
    </lineage>
</organism>
<dbReference type="CDD" id="cd00833">
    <property type="entry name" value="PKS"/>
    <property type="match status" value="1"/>
</dbReference>
<evidence type="ECO:0000259" key="15">
    <source>
        <dbReference type="PROSITE" id="PS52004"/>
    </source>
</evidence>
<keyword evidence="4" id="KW-0444">Lipid biosynthesis</keyword>
<evidence type="ECO:0000256" key="9">
    <source>
        <dbReference type="ARBA" id="ARBA00023002"/>
    </source>
</evidence>
<keyword evidence="3" id="KW-0596">Phosphopantetheine</keyword>
<evidence type="ECO:0000256" key="1">
    <source>
        <dbReference type="ARBA" id="ARBA00012873"/>
    </source>
</evidence>
<dbReference type="PROSITE" id="PS52004">
    <property type="entry name" value="KS3_2"/>
    <property type="match status" value="1"/>
</dbReference>
<evidence type="ECO:0000256" key="10">
    <source>
        <dbReference type="ARBA" id="ARBA00023027"/>
    </source>
</evidence>
<dbReference type="EMBL" id="CAJVCH010437411">
    <property type="protein sequence ID" value="CAG7819038.1"/>
    <property type="molecule type" value="Genomic_DNA"/>
</dbReference>
<keyword evidence="10" id="KW-0520">NAD</keyword>
<dbReference type="PANTHER" id="PTHR43775:SF7">
    <property type="entry name" value="FATTY ACID SYNTHASE"/>
    <property type="match status" value="1"/>
</dbReference>
<name>A0A8J2KL54_9HEXA</name>
<keyword evidence="6" id="KW-0378">Hydrolase</keyword>
<evidence type="ECO:0000256" key="3">
    <source>
        <dbReference type="ARBA" id="ARBA00022450"/>
    </source>
</evidence>
<evidence type="ECO:0000256" key="13">
    <source>
        <dbReference type="ARBA" id="ARBA00023268"/>
    </source>
</evidence>
<dbReference type="Proteomes" id="UP000708208">
    <property type="component" value="Unassembled WGS sequence"/>
</dbReference>
<keyword evidence="9" id="KW-0560">Oxidoreductase</keyword>
<dbReference type="InterPro" id="IPR014030">
    <property type="entry name" value="Ketoacyl_synth_N"/>
</dbReference>
<keyword evidence="13" id="KW-0511">Multifunctional enzyme</keyword>
<comment type="caution">
    <text evidence="16">The sequence shown here is derived from an EMBL/GenBank/DDBJ whole genome shotgun (WGS) entry which is preliminary data.</text>
</comment>
<evidence type="ECO:0000313" key="17">
    <source>
        <dbReference type="Proteomes" id="UP000708208"/>
    </source>
</evidence>